<keyword evidence="2" id="KW-1185">Reference proteome</keyword>
<name>A0ACB8FES0_9SAUR</name>
<protein>
    <submittedName>
        <fullName evidence="1">Uncharacterized protein</fullName>
    </submittedName>
</protein>
<accession>A0ACB8FES0</accession>
<evidence type="ECO:0000313" key="1">
    <source>
        <dbReference type="EMBL" id="KAH8004013.1"/>
    </source>
</evidence>
<gene>
    <name evidence="1" type="ORF">K3G42_001701</name>
</gene>
<evidence type="ECO:0000313" key="2">
    <source>
        <dbReference type="Proteomes" id="UP000827872"/>
    </source>
</evidence>
<sequence length="197" mass="21654">MTSRRRGARMVTSPLRPGAQPRNTGSREGGALRQELASSHPSGSSHAASWRRREEGRTAAGRTSRLARHASEGQEAGPTSTAPDGESSSPSLWGISQRPSRLAYRRRRYAAINDEEFRGALYSEKCWDNAAKHQNVASTNAAKNQSTAVRKRRNIKGEAAELACWDFNEGKCQRTQSQPTKPAESTRCLKVSVERSC</sequence>
<dbReference type="Proteomes" id="UP000827872">
    <property type="component" value="Linkage Group LG04"/>
</dbReference>
<dbReference type="EMBL" id="CM037617">
    <property type="protein sequence ID" value="KAH8004013.1"/>
    <property type="molecule type" value="Genomic_DNA"/>
</dbReference>
<reference evidence="1" key="1">
    <citation type="submission" date="2021-08" db="EMBL/GenBank/DDBJ databases">
        <title>The first chromosome-level gecko genome reveals the dynamic sex chromosomes of Neotropical dwarf geckos (Sphaerodactylidae: Sphaerodactylus).</title>
        <authorList>
            <person name="Pinto B.J."/>
            <person name="Keating S.E."/>
            <person name="Gamble T."/>
        </authorList>
    </citation>
    <scope>NUCLEOTIDE SEQUENCE</scope>
    <source>
        <strain evidence="1">TG3544</strain>
    </source>
</reference>
<organism evidence="1 2">
    <name type="scientific">Sphaerodactylus townsendi</name>
    <dbReference type="NCBI Taxonomy" id="933632"/>
    <lineage>
        <taxon>Eukaryota</taxon>
        <taxon>Metazoa</taxon>
        <taxon>Chordata</taxon>
        <taxon>Craniata</taxon>
        <taxon>Vertebrata</taxon>
        <taxon>Euteleostomi</taxon>
        <taxon>Lepidosauria</taxon>
        <taxon>Squamata</taxon>
        <taxon>Bifurcata</taxon>
        <taxon>Gekkota</taxon>
        <taxon>Sphaerodactylidae</taxon>
        <taxon>Sphaerodactylus</taxon>
    </lineage>
</organism>
<proteinExistence type="predicted"/>
<comment type="caution">
    <text evidence="1">The sequence shown here is derived from an EMBL/GenBank/DDBJ whole genome shotgun (WGS) entry which is preliminary data.</text>
</comment>